<feature type="chain" id="PRO_5044267577" evidence="1">
    <location>
        <begin position="18"/>
        <end position="294"/>
    </location>
</feature>
<keyword evidence="3" id="KW-1185">Reference proteome</keyword>
<dbReference type="PaxDb" id="2903-EOD30743"/>
<protein>
    <submittedName>
        <fullName evidence="2">Uncharacterized protein</fullName>
    </submittedName>
</protein>
<evidence type="ECO:0000313" key="2">
    <source>
        <dbReference type="EnsemblProtists" id="EOD30743"/>
    </source>
</evidence>
<dbReference type="HOGENOM" id="CLU_948110_0_0_1"/>
<proteinExistence type="predicted"/>
<organism evidence="2 3">
    <name type="scientific">Emiliania huxleyi (strain CCMP1516)</name>
    <dbReference type="NCBI Taxonomy" id="280463"/>
    <lineage>
        <taxon>Eukaryota</taxon>
        <taxon>Haptista</taxon>
        <taxon>Haptophyta</taxon>
        <taxon>Prymnesiophyceae</taxon>
        <taxon>Isochrysidales</taxon>
        <taxon>Noelaerhabdaceae</taxon>
        <taxon>Emiliania</taxon>
    </lineage>
</organism>
<reference evidence="3" key="1">
    <citation type="journal article" date="2013" name="Nature">
        <title>Pan genome of the phytoplankton Emiliania underpins its global distribution.</title>
        <authorList>
            <person name="Read B.A."/>
            <person name="Kegel J."/>
            <person name="Klute M.J."/>
            <person name="Kuo A."/>
            <person name="Lefebvre S.C."/>
            <person name="Maumus F."/>
            <person name="Mayer C."/>
            <person name="Miller J."/>
            <person name="Monier A."/>
            <person name="Salamov A."/>
            <person name="Young J."/>
            <person name="Aguilar M."/>
            <person name="Claverie J.M."/>
            <person name="Frickenhaus S."/>
            <person name="Gonzalez K."/>
            <person name="Herman E.K."/>
            <person name="Lin Y.C."/>
            <person name="Napier J."/>
            <person name="Ogata H."/>
            <person name="Sarno A.F."/>
            <person name="Shmutz J."/>
            <person name="Schroeder D."/>
            <person name="de Vargas C."/>
            <person name="Verret F."/>
            <person name="von Dassow P."/>
            <person name="Valentin K."/>
            <person name="Van de Peer Y."/>
            <person name="Wheeler G."/>
            <person name="Dacks J.B."/>
            <person name="Delwiche C.F."/>
            <person name="Dyhrman S.T."/>
            <person name="Glockner G."/>
            <person name="John U."/>
            <person name="Richards T."/>
            <person name="Worden A.Z."/>
            <person name="Zhang X."/>
            <person name="Grigoriev I.V."/>
            <person name="Allen A.E."/>
            <person name="Bidle K."/>
            <person name="Borodovsky M."/>
            <person name="Bowler C."/>
            <person name="Brownlee C."/>
            <person name="Cock J.M."/>
            <person name="Elias M."/>
            <person name="Gladyshev V.N."/>
            <person name="Groth M."/>
            <person name="Guda C."/>
            <person name="Hadaegh A."/>
            <person name="Iglesias-Rodriguez M.D."/>
            <person name="Jenkins J."/>
            <person name="Jones B.M."/>
            <person name="Lawson T."/>
            <person name="Leese F."/>
            <person name="Lindquist E."/>
            <person name="Lobanov A."/>
            <person name="Lomsadze A."/>
            <person name="Malik S.B."/>
            <person name="Marsh M.E."/>
            <person name="Mackinder L."/>
            <person name="Mock T."/>
            <person name="Mueller-Roeber B."/>
            <person name="Pagarete A."/>
            <person name="Parker M."/>
            <person name="Probert I."/>
            <person name="Quesneville H."/>
            <person name="Raines C."/>
            <person name="Rensing S.A."/>
            <person name="Riano-Pachon D.M."/>
            <person name="Richier S."/>
            <person name="Rokitta S."/>
            <person name="Shiraiwa Y."/>
            <person name="Soanes D.M."/>
            <person name="van der Giezen M."/>
            <person name="Wahlund T.M."/>
            <person name="Williams B."/>
            <person name="Wilson W."/>
            <person name="Wolfe G."/>
            <person name="Wurch L.L."/>
        </authorList>
    </citation>
    <scope>NUCLEOTIDE SEQUENCE</scope>
</reference>
<dbReference type="KEGG" id="ehx:EMIHUDRAFT_232563"/>
<dbReference type="RefSeq" id="XP_005783172.1">
    <property type="nucleotide sequence ID" value="XM_005783115.1"/>
</dbReference>
<dbReference type="EnsemblProtists" id="EOD30743">
    <property type="protein sequence ID" value="EOD30743"/>
    <property type="gene ID" value="EMIHUDRAFT_232563"/>
</dbReference>
<evidence type="ECO:0000313" key="3">
    <source>
        <dbReference type="Proteomes" id="UP000013827"/>
    </source>
</evidence>
<sequence>MAAKLLSLLALRGGIFSRDQSIEPVCRDRLAEATCAKDLAAAVPNAVNGSASVASSQALVDAWELVMSTSQADIAVISGNDVAVGRYLPCASSQGSSATLDAVALALAQRMSSLSPRAVCNTVETFAAVAHAPLELMDAVMATVEERVDEFEPRDLISVVKRALVNMAWSFAVADHLPTNGLFGSSFAAVLNAAENELTHDECHLLHQWRTWVSDERGVMEALPRPTVCPDPAECIGPKSVIAGCHTSKFGELPRLQQQIGVALELLEADPMQDEVDGETRHALDWAAFPRRSW</sequence>
<dbReference type="Proteomes" id="UP000013827">
    <property type="component" value="Unassembled WGS sequence"/>
</dbReference>
<accession>A0A0D3K4Q8</accession>
<name>A0A0D3K4Q8_EMIH1</name>
<evidence type="ECO:0000256" key="1">
    <source>
        <dbReference type="SAM" id="SignalP"/>
    </source>
</evidence>
<feature type="signal peptide" evidence="1">
    <location>
        <begin position="1"/>
        <end position="17"/>
    </location>
</feature>
<dbReference type="AlphaFoldDB" id="A0A0D3K4Q8"/>
<keyword evidence="1" id="KW-0732">Signal</keyword>
<dbReference type="GeneID" id="17276017"/>
<reference evidence="2" key="2">
    <citation type="submission" date="2024-10" db="UniProtKB">
        <authorList>
            <consortium name="EnsemblProtists"/>
        </authorList>
    </citation>
    <scope>IDENTIFICATION</scope>
</reference>